<evidence type="ECO:0000313" key="2">
    <source>
        <dbReference type="Proteomes" id="UP000627838"/>
    </source>
</evidence>
<dbReference type="EMBL" id="JADBDZ010000001">
    <property type="protein sequence ID" value="MBE1535098.1"/>
    <property type="molecule type" value="Genomic_DNA"/>
</dbReference>
<accession>A0ABR9JXI7</accession>
<organism evidence="1 2">
    <name type="scientific">Actinomadura algeriensis</name>
    <dbReference type="NCBI Taxonomy" id="1679523"/>
    <lineage>
        <taxon>Bacteria</taxon>
        <taxon>Bacillati</taxon>
        <taxon>Actinomycetota</taxon>
        <taxon>Actinomycetes</taxon>
        <taxon>Streptosporangiales</taxon>
        <taxon>Thermomonosporaceae</taxon>
        <taxon>Actinomadura</taxon>
    </lineage>
</organism>
<evidence type="ECO:0000313" key="1">
    <source>
        <dbReference type="EMBL" id="MBE1535098.1"/>
    </source>
</evidence>
<sequence>MDAEQISMLREVLSVTGWLDRTSEFGRALRVTSRTPGGLLLVGTPGDDPWHLAAHLDDESRLGGAPGLAPTLVRWSPPPGAPAHLGIGLDRLEAARRGETVFVVAEEDAPVPLLERVDDARRTGATVLALEGGDRELRGLAHEALTVPPQEALLSFDGAQHLVSAAAGEEPASGRPGLRHRLARLLETVTGPTLD</sequence>
<protein>
    <recommendedName>
        <fullName evidence="3">PucR family transcriptional regulator</fullName>
    </recommendedName>
</protein>
<evidence type="ECO:0008006" key="3">
    <source>
        <dbReference type="Google" id="ProtNLM"/>
    </source>
</evidence>
<comment type="caution">
    <text evidence="1">The sequence shown here is derived from an EMBL/GenBank/DDBJ whole genome shotgun (WGS) entry which is preliminary data.</text>
</comment>
<gene>
    <name evidence="1" type="ORF">H4W34_004931</name>
</gene>
<reference evidence="1 2" key="1">
    <citation type="submission" date="2020-10" db="EMBL/GenBank/DDBJ databases">
        <title>Sequencing the genomes of 1000 actinobacteria strains.</title>
        <authorList>
            <person name="Klenk H.-P."/>
        </authorList>
    </citation>
    <scope>NUCLEOTIDE SEQUENCE [LARGE SCALE GENOMIC DNA]</scope>
    <source>
        <strain evidence="1 2">DSM 46744</strain>
    </source>
</reference>
<dbReference type="Proteomes" id="UP000627838">
    <property type="component" value="Unassembled WGS sequence"/>
</dbReference>
<name>A0ABR9JXI7_9ACTN</name>
<keyword evidence="2" id="KW-1185">Reference proteome</keyword>
<proteinExistence type="predicted"/>